<proteinExistence type="predicted"/>
<accession>A0A6J8D6E5</accession>
<dbReference type="EMBL" id="CACVKT020006931">
    <property type="protein sequence ID" value="CAC5404308.1"/>
    <property type="molecule type" value="Genomic_DNA"/>
</dbReference>
<dbReference type="OrthoDB" id="10068329at2759"/>
<reference evidence="1 2" key="1">
    <citation type="submission" date="2020-06" db="EMBL/GenBank/DDBJ databases">
        <authorList>
            <person name="Li R."/>
            <person name="Bekaert M."/>
        </authorList>
    </citation>
    <scope>NUCLEOTIDE SEQUENCE [LARGE SCALE GENOMIC DNA]</scope>
    <source>
        <strain evidence="2">wild</strain>
    </source>
</reference>
<evidence type="ECO:0000313" key="2">
    <source>
        <dbReference type="Proteomes" id="UP000507470"/>
    </source>
</evidence>
<dbReference type="Proteomes" id="UP000507470">
    <property type="component" value="Unassembled WGS sequence"/>
</dbReference>
<dbReference type="AlphaFoldDB" id="A0A6J8D6E5"/>
<organism evidence="1 2">
    <name type="scientific">Mytilus coruscus</name>
    <name type="common">Sea mussel</name>
    <dbReference type="NCBI Taxonomy" id="42192"/>
    <lineage>
        <taxon>Eukaryota</taxon>
        <taxon>Metazoa</taxon>
        <taxon>Spiralia</taxon>
        <taxon>Lophotrochozoa</taxon>
        <taxon>Mollusca</taxon>
        <taxon>Bivalvia</taxon>
        <taxon>Autobranchia</taxon>
        <taxon>Pteriomorphia</taxon>
        <taxon>Mytilida</taxon>
        <taxon>Mytiloidea</taxon>
        <taxon>Mytilidae</taxon>
        <taxon>Mytilinae</taxon>
        <taxon>Mytilus</taxon>
    </lineage>
</organism>
<evidence type="ECO:0000313" key="1">
    <source>
        <dbReference type="EMBL" id="CAC5404308.1"/>
    </source>
</evidence>
<gene>
    <name evidence="1" type="ORF">MCOR_38115</name>
</gene>
<sequence length="156" mass="18344">MDSLLKEGRAQRARADGISQEDRLEGFIWKTEDWHAHVISLQVRISIELRNLFEHRGVKSEVKDAVNSCRDFLRFVTQGDGKCRQNHRGICPYRHLTDLRYLMFWSLDLDQQSTSNQSEEKQEKPDYKFNYSCCLLREGLKTGSEKIHQRRTIGRG</sequence>
<name>A0A6J8D6E5_MYTCO</name>
<protein>
    <submittedName>
        <fullName evidence="1">Uncharacterized protein</fullName>
    </submittedName>
</protein>
<keyword evidence="2" id="KW-1185">Reference proteome</keyword>